<dbReference type="AlphaFoldDB" id="A0A6M8J7F7"/>
<keyword evidence="2" id="KW-0501">Molybdenum cofactor biosynthesis</keyword>
<comment type="pathway">
    <text evidence="1">Cofactor biosynthesis; molybdopterin biosynthesis.</text>
</comment>
<dbReference type="PANTHER" id="PTHR43764">
    <property type="entry name" value="MOLYBDENUM COFACTOR BIOSYNTHESIS"/>
    <property type="match status" value="1"/>
</dbReference>
<protein>
    <submittedName>
        <fullName evidence="3">MogA/MoaB family molybdenum cofactor biosynthesis protein</fullName>
    </submittedName>
</protein>
<dbReference type="InterPro" id="IPR036425">
    <property type="entry name" value="MoaB/Mog-like_dom_sf"/>
</dbReference>
<accession>A0A6M8J7F7</accession>
<gene>
    <name evidence="3" type="ORF">HLV38_06620</name>
</gene>
<dbReference type="Proteomes" id="UP000503297">
    <property type="component" value="Chromosome"/>
</dbReference>
<keyword evidence="4" id="KW-1185">Reference proteome</keyword>
<name>A0A6M8J7F7_9ACTN</name>
<dbReference type="EMBL" id="CP053716">
    <property type="protein sequence ID" value="QKF07816.1"/>
    <property type="molecule type" value="Genomic_DNA"/>
</dbReference>
<dbReference type="GO" id="GO:0006777">
    <property type="term" value="P:Mo-molybdopterin cofactor biosynthetic process"/>
    <property type="evidence" value="ECO:0007669"/>
    <property type="project" value="UniProtKB-KW"/>
</dbReference>
<dbReference type="InterPro" id="IPR001453">
    <property type="entry name" value="MoaB/Mog_dom"/>
</dbReference>
<dbReference type="Gene3D" id="3.40.980.10">
    <property type="entry name" value="MoaB/Mog-like domain"/>
    <property type="match status" value="1"/>
</dbReference>
<evidence type="ECO:0000256" key="2">
    <source>
        <dbReference type="ARBA" id="ARBA00023150"/>
    </source>
</evidence>
<evidence type="ECO:0000313" key="3">
    <source>
        <dbReference type="EMBL" id="QKF07816.1"/>
    </source>
</evidence>
<dbReference type="SMART" id="SM00852">
    <property type="entry name" value="MoCF_biosynth"/>
    <property type="match status" value="1"/>
</dbReference>
<dbReference type="CDD" id="cd00886">
    <property type="entry name" value="MogA_MoaB"/>
    <property type="match status" value="1"/>
</dbReference>
<dbReference type="NCBIfam" id="TIGR00177">
    <property type="entry name" value="molyb_syn"/>
    <property type="match status" value="1"/>
</dbReference>
<sequence length="160" mass="17028">MTAPNPTFFIITCSDTRGIKQDTAGAALEALIEQQGWECRGHVVVRDERADIAAQIVRGCDEVGADVVLTCGGSGLSRRDVTPEATADVCERDVPGIAEGMRAHSLAITPYAMLSRARCMQRGRTLVVNLPGSEKAARENWEAVVKVLPHAVSMMAGGGH</sequence>
<reference evidence="4" key="1">
    <citation type="submission" date="2020-05" db="EMBL/GenBank/DDBJ databases">
        <title>Novel species in genus Nocardioides.</title>
        <authorList>
            <person name="Zhang G."/>
        </authorList>
    </citation>
    <scope>NUCLEOTIDE SEQUENCE [LARGE SCALE GENOMIC DNA]</scope>
    <source>
        <strain evidence="4">zg-1050</strain>
    </source>
</reference>
<evidence type="ECO:0000313" key="4">
    <source>
        <dbReference type="Proteomes" id="UP000503297"/>
    </source>
</evidence>
<dbReference type="KEGG" id="bwa:HLV38_06620"/>
<dbReference type="PANTHER" id="PTHR43764:SF1">
    <property type="entry name" value="MOLYBDOPTERIN MOLYBDOTRANSFERASE"/>
    <property type="match status" value="1"/>
</dbReference>
<dbReference type="RefSeq" id="WP_172166207.1">
    <property type="nucleotide sequence ID" value="NZ_CP053716.1"/>
</dbReference>
<dbReference type="Pfam" id="PF00994">
    <property type="entry name" value="MoCF_biosynth"/>
    <property type="match status" value="1"/>
</dbReference>
<dbReference type="InterPro" id="IPR051920">
    <property type="entry name" value="MPT_Adenylyltrnsfr/MoaC-Rel"/>
</dbReference>
<evidence type="ECO:0000256" key="1">
    <source>
        <dbReference type="ARBA" id="ARBA00005046"/>
    </source>
</evidence>
<dbReference type="SUPFAM" id="SSF53218">
    <property type="entry name" value="Molybdenum cofactor biosynthesis proteins"/>
    <property type="match status" value="1"/>
</dbReference>
<organism evidence="3 4">
    <name type="scientific">Berryella wangjianweii</name>
    <dbReference type="NCBI Taxonomy" id="2734634"/>
    <lineage>
        <taxon>Bacteria</taxon>
        <taxon>Bacillati</taxon>
        <taxon>Actinomycetota</taxon>
        <taxon>Coriobacteriia</taxon>
        <taxon>Eggerthellales</taxon>
        <taxon>Eggerthellaceae</taxon>
        <taxon>Berryella</taxon>
    </lineage>
</organism>
<proteinExistence type="predicted"/>